<dbReference type="EMBL" id="JACEON010000001">
    <property type="protein sequence ID" value="MBA4610248.1"/>
    <property type="molecule type" value="Genomic_DNA"/>
</dbReference>
<protein>
    <submittedName>
        <fullName evidence="2">Uncharacterized protein</fullName>
    </submittedName>
</protein>
<feature type="region of interest" description="Disordered" evidence="1">
    <location>
        <begin position="30"/>
        <end position="79"/>
    </location>
</feature>
<comment type="caution">
    <text evidence="2">The sequence shown here is derived from an EMBL/GenBank/DDBJ whole genome shotgun (WGS) entry which is preliminary data.</text>
</comment>
<sequence length="147" mass="14946">MAALALVVGACAYAPSGTLVDAFEPAPGTVGAAPATEMRPTATAGAQTTTAERLAETATAAPAPVTDGDASRPETPATAFFTPYNFDSQLLSLEEQEATRRRLLDIAAGRAGASPPAPAQSGAEALRRLGAEHGQRAIRDIEADAEN</sequence>
<evidence type="ECO:0000313" key="2">
    <source>
        <dbReference type="EMBL" id="MBA4610248.1"/>
    </source>
</evidence>
<reference evidence="2 3" key="2">
    <citation type="submission" date="2020-08" db="EMBL/GenBank/DDBJ databases">
        <title>Stappia taiwanensis sp. nov., isolated from a coastal thermal spring.</title>
        <authorList>
            <person name="Kampfer P."/>
        </authorList>
    </citation>
    <scope>NUCLEOTIDE SEQUENCE [LARGE SCALE GENOMIC DNA]</scope>
    <source>
        <strain evidence="2 3">DSM 23284</strain>
    </source>
</reference>
<feature type="compositionally biased region" description="Low complexity" evidence="1">
    <location>
        <begin position="30"/>
        <end position="66"/>
    </location>
</feature>
<dbReference type="AlphaFoldDB" id="A0A838XNB1"/>
<dbReference type="RefSeq" id="WP_181758432.1">
    <property type="nucleotide sequence ID" value="NZ_BMCR01000001.1"/>
</dbReference>
<reference evidence="2 3" key="1">
    <citation type="submission" date="2020-07" db="EMBL/GenBank/DDBJ databases">
        <authorList>
            <person name="Li M."/>
        </authorList>
    </citation>
    <scope>NUCLEOTIDE SEQUENCE [LARGE SCALE GENOMIC DNA]</scope>
    <source>
        <strain evidence="2 3">DSM 23284</strain>
    </source>
</reference>
<dbReference type="Proteomes" id="UP000559404">
    <property type="component" value="Unassembled WGS sequence"/>
</dbReference>
<proteinExistence type="predicted"/>
<evidence type="ECO:0000313" key="3">
    <source>
        <dbReference type="Proteomes" id="UP000559404"/>
    </source>
</evidence>
<accession>A0A838XNB1</accession>
<keyword evidence="3" id="KW-1185">Reference proteome</keyword>
<gene>
    <name evidence="2" type="ORF">H1W37_01185</name>
</gene>
<evidence type="ECO:0000256" key="1">
    <source>
        <dbReference type="SAM" id="MobiDB-lite"/>
    </source>
</evidence>
<name>A0A838XNB1_9HYPH</name>
<organism evidence="2 3">
    <name type="scientific">Stappia taiwanensis</name>
    <dbReference type="NCBI Taxonomy" id="992267"/>
    <lineage>
        <taxon>Bacteria</taxon>
        <taxon>Pseudomonadati</taxon>
        <taxon>Pseudomonadota</taxon>
        <taxon>Alphaproteobacteria</taxon>
        <taxon>Hyphomicrobiales</taxon>
        <taxon>Stappiaceae</taxon>
        <taxon>Stappia</taxon>
    </lineage>
</organism>